<keyword evidence="1" id="KW-0540">Nuclease</keyword>
<evidence type="ECO:0000313" key="1">
    <source>
        <dbReference type="EMBL" id="QIB68607.1"/>
    </source>
</evidence>
<dbReference type="RefSeq" id="WP_163065470.1">
    <property type="nucleotide sequence ID" value="NZ_CP048649.1"/>
</dbReference>
<gene>
    <name evidence="1" type="ORF">Ami103574_04405</name>
</gene>
<protein>
    <submittedName>
        <fullName evidence="1">HNH endonuclease</fullName>
    </submittedName>
</protein>
<dbReference type="Proteomes" id="UP000466848">
    <property type="component" value="Chromosome"/>
</dbReference>
<dbReference type="AlphaFoldDB" id="A0A858BSQ3"/>
<organism evidence="1 2">
    <name type="scientific">Aminipila butyrica</name>
    <dbReference type="NCBI Taxonomy" id="433296"/>
    <lineage>
        <taxon>Bacteria</taxon>
        <taxon>Bacillati</taxon>
        <taxon>Bacillota</taxon>
        <taxon>Clostridia</taxon>
        <taxon>Peptostreptococcales</taxon>
        <taxon>Anaerovoracaceae</taxon>
        <taxon>Aminipila</taxon>
    </lineage>
</organism>
<dbReference type="KEGG" id="abut:Ami103574_04405"/>
<keyword evidence="1" id="KW-0255">Endonuclease</keyword>
<dbReference type="EMBL" id="CP048649">
    <property type="protein sequence ID" value="QIB68607.1"/>
    <property type="molecule type" value="Genomic_DNA"/>
</dbReference>
<keyword evidence="1" id="KW-0378">Hydrolase</keyword>
<dbReference type="GO" id="GO:0004519">
    <property type="term" value="F:endonuclease activity"/>
    <property type="evidence" value="ECO:0007669"/>
    <property type="project" value="UniProtKB-KW"/>
</dbReference>
<name>A0A858BSQ3_9FIRM</name>
<sequence length="152" mass="17932">MALKKTCTCGKLIDYSAPYCDECQARRKQEQAAKHRRYDKHIRNKEAAAFYNSPQWKHVRAEVIRNYKGLDFYEYYINKQIVYADMVHHIVELSEDWERRLDPRNLIPLAQEGQGNHSMIHKLYLKDKIKAQKLLFSLLNQWQLEFGGGGGT</sequence>
<proteinExistence type="predicted"/>
<accession>A0A858BSQ3</accession>
<evidence type="ECO:0000313" key="2">
    <source>
        <dbReference type="Proteomes" id="UP000466848"/>
    </source>
</evidence>
<keyword evidence="2" id="KW-1185">Reference proteome</keyword>
<reference evidence="1 2" key="1">
    <citation type="submission" date="2020-02" db="EMBL/GenBank/DDBJ databases">
        <authorList>
            <person name="Kim Y.B."/>
            <person name="Roh S.W."/>
        </authorList>
    </citation>
    <scope>NUCLEOTIDE SEQUENCE [LARGE SCALE GENOMIC DNA]</scope>
    <source>
        <strain evidence="1 2">DSM 103574</strain>
    </source>
</reference>